<feature type="region of interest" description="Disordered" evidence="1">
    <location>
        <begin position="37"/>
        <end position="61"/>
    </location>
</feature>
<comment type="caution">
    <text evidence="2">The sequence shown here is derived from an EMBL/GenBank/DDBJ whole genome shotgun (WGS) entry which is preliminary data.</text>
</comment>
<gene>
    <name evidence="2" type="ORF">VSDG_01383</name>
</gene>
<evidence type="ECO:0000313" key="2">
    <source>
        <dbReference type="EMBL" id="ROW03427.1"/>
    </source>
</evidence>
<protein>
    <submittedName>
        <fullName evidence="2">Uncharacterized protein</fullName>
    </submittedName>
</protein>
<dbReference type="OrthoDB" id="10012048at2759"/>
<sequence>MSNLSGAKRTAGTAFASPSKLETAATSKRARTYYDYYDEEDVESSPEEEWSDDDLDSDSRMSLDDDEWLALQKPVSLKYREDAPITEVDVSPPPASITQCRCSVTSLTRTARACVDCDCSRWGYGCQAARCGCQGGPPCDNPFNKLDVQAVFGAAPARLHPCFVSWMRKQEMVRPELVTTRYLFDMVAEDAARVEARYGRWKGQPYRDWRARWDRLPAAEQEQRGTGGGGGGGGLALQQELVRMAFTTTGSDRGTFFSFCCPGDNWQDSDDTWHCAICGVCMDWRAWHCGKFL</sequence>
<organism evidence="2 3">
    <name type="scientific">Cytospora chrysosperma</name>
    <name type="common">Cytospora canker fungus</name>
    <name type="synonym">Sphaeria chrysosperma</name>
    <dbReference type="NCBI Taxonomy" id="252740"/>
    <lineage>
        <taxon>Eukaryota</taxon>
        <taxon>Fungi</taxon>
        <taxon>Dikarya</taxon>
        <taxon>Ascomycota</taxon>
        <taxon>Pezizomycotina</taxon>
        <taxon>Sordariomycetes</taxon>
        <taxon>Sordariomycetidae</taxon>
        <taxon>Diaporthales</taxon>
        <taxon>Cytosporaceae</taxon>
        <taxon>Cytospora</taxon>
    </lineage>
</organism>
<evidence type="ECO:0000256" key="1">
    <source>
        <dbReference type="SAM" id="MobiDB-lite"/>
    </source>
</evidence>
<evidence type="ECO:0000313" key="3">
    <source>
        <dbReference type="Proteomes" id="UP000284375"/>
    </source>
</evidence>
<dbReference type="AlphaFoldDB" id="A0A423WJ54"/>
<name>A0A423WJ54_CYTCH</name>
<feature type="region of interest" description="Disordered" evidence="1">
    <location>
        <begin position="1"/>
        <end position="25"/>
    </location>
</feature>
<dbReference type="STRING" id="252740.A0A423WJ54"/>
<reference evidence="2 3" key="1">
    <citation type="submission" date="2015-09" db="EMBL/GenBank/DDBJ databases">
        <title>Host preference determinants of Valsa canker pathogens revealed by comparative genomics.</title>
        <authorList>
            <person name="Yin Z."/>
            <person name="Huang L."/>
        </authorList>
    </citation>
    <scope>NUCLEOTIDE SEQUENCE [LARGE SCALE GENOMIC DNA]</scope>
    <source>
        <strain evidence="2 3">YSFL</strain>
    </source>
</reference>
<dbReference type="EMBL" id="LJZO01000003">
    <property type="protein sequence ID" value="ROW03427.1"/>
    <property type="molecule type" value="Genomic_DNA"/>
</dbReference>
<keyword evidence="3" id="KW-1185">Reference proteome</keyword>
<proteinExistence type="predicted"/>
<dbReference type="Proteomes" id="UP000284375">
    <property type="component" value="Unassembled WGS sequence"/>
</dbReference>
<feature type="compositionally biased region" description="Acidic residues" evidence="1">
    <location>
        <begin position="37"/>
        <end position="56"/>
    </location>
</feature>
<accession>A0A423WJ54</accession>